<accession>A0A345XYP2</accession>
<dbReference type="InterPro" id="IPR029064">
    <property type="entry name" value="Ribosomal_eL30-like_sf"/>
</dbReference>
<evidence type="ECO:0000313" key="3">
    <source>
        <dbReference type="Proteomes" id="UP000254425"/>
    </source>
</evidence>
<dbReference type="Pfam" id="PF18844">
    <property type="entry name" value="baeRF_family2"/>
    <property type="match status" value="1"/>
</dbReference>
<dbReference type="Proteomes" id="UP000254425">
    <property type="component" value="Chromosome"/>
</dbReference>
<dbReference type="InterPro" id="IPR040701">
    <property type="entry name" value="Bact_RF_family2"/>
</dbReference>
<dbReference type="RefSeq" id="WP_208883900.1">
    <property type="nucleotide sequence ID" value="NZ_CP031320.1"/>
</dbReference>
<organism evidence="2 3">
    <name type="scientific">Streptomyces armeniacus</name>
    <dbReference type="NCBI Taxonomy" id="83291"/>
    <lineage>
        <taxon>Bacteria</taxon>
        <taxon>Bacillati</taxon>
        <taxon>Actinomycetota</taxon>
        <taxon>Actinomycetes</taxon>
        <taxon>Kitasatosporales</taxon>
        <taxon>Streptomycetaceae</taxon>
        <taxon>Streptomyces</taxon>
    </lineage>
</organism>
<feature type="region of interest" description="Disordered" evidence="1">
    <location>
        <begin position="48"/>
        <end position="71"/>
    </location>
</feature>
<sequence length="349" mass="36961">MDLSRLRPVYEHDGPFATVYLEGRAPAEDAAKQVRLRWQALRERLEADGADPRAVDAAEAAARTDTPGEEQADGRVIVAHPEAGVVLDEHWDAALGAGDAAHWGHLPELGAYGREAARAVRALVVLADREGARVRQEVVAEQHTPETRADEEVEGGALEGVHKPREGGLSHRVIQHRAENAVSRNAQDVADYVARTADTFHPRVVILAGEVQARTAVRDALPAPLRDTVTETSRGGAHAGSSDEALTDEVLRIAERESTADAEEQVDRLRSGLGHDRAAEGSQAVGAAAEMGAVDTLLLEDGAAASREAFLLRNCAESASTLTVAPAGTGLKDGVGALLRFPLEQSTPG</sequence>
<protein>
    <recommendedName>
        <fullName evidence="4">Peptide chain release factor 1</fullName>
    </recommendedName>
</protein>
<reference evidence="2 3" key="1">
    <citation type="submission" date="2018-07" db="EMBL/GenBank/DDBJ databases">
        <title>Draft genome of the type strain Streptomyces armeniacus ATCC 15676.</title>
        <authorList>
            <person name="Labana P."/>
            <person name="Gosse J.T."/>
            <person name="Boddy C.N."/>
        </authorList>
    </citation>
    <scope>NUCLEOTIDE SEQUENCE [LARGE SCALE GENOMIC DNA]</scope>
    <source>
        <strain evidence="2 3">ATCC 15676</strain>
    </source>
</reference>
<evidence type="ECO:0008006" key="4">
    <source>
        <dbReference type="Google" id="ProtNLM"/>
    </source>
</evidence>
<keyword evidence="3" id="KW-1185">Reference proteome</keyword>
<dbReference type="SUPFAM" id="SSF55315">
    <property type="entry name" value="L30e-like"/>
    <property type="match status" value="1"/>
</dbReference>
<dbReference type="KEGG" id="sarm:DVA86_33590"/>
<dbReference type="Gene3D" id="3.30.1330.30">
    <property type="match status" value="1"/>
</dbReference>
<name>A0A345XYP2_9ACTN</name>
<dbReference type="EMBL" id="CP031320">
    <property type="protein sequence ID" value="AXK36758.1"/>
    <property type="molecule type" value="Genomic_DNA"/>
</dbReference>
<gene>
    <name evidence="2" type="ORF">DVA86_33590</name>
</gene>
<evidence type="ECO:0000313" key="2">
    <source>
        <dbReference type="EMBL" id="AXK36758.1"/>
    </source>
</evidence>
<dbReference type="AlphaFoldDB" id="A0A345XYP2"/>
<proteinExistence type="predicted"/>
<evidence type="ECO:0000256" key="1">
    <source>
        <dbReference type="SAM" id="MobiDB-lite"/>
    </source>
</evidence>